<dbReference type="EMBL" id="CP015622">
    <property type="protein sequence ID" value="ANE05359.1"/>
    <property type="molecule type" value="Genomic_DNA"/>
</dbReference>
<dbReference type="KEGG" id="ccjz:ccrud_09045"/>
<name>A0A172QXC0_9CORY</name>
<dbReference type="Gene3D" id="2.40.100.20">
    <property type="match status" value="1"/>
</dbReference>
<dbReference type="AlphaFoldDB" id="A0A172QXC0"/>
<dbReference type="SUPFAM" id="SSF50891">
    <property type="entry name" value="Cyclophilin-like"/>
    <property type="match status" value="1"/>
</dbReference>
<organism evidence="2 3">
    <name type="scientific">Corynebacterium crudilactis</name>
    <dbReference type="NCBI Taxonomy" id="1652495"/>
    <lineage>
        <taxon>Bacteria</taxon>
        <taxon>Bacillati</taxon>
        <taxon>Actinomycetota</taxon>
        <taxon>Actinomycetes</taxon>
        <taxon>Mycobacteriales</taxon>
        <taxon>Corynebacteriaceae</taxon>
        <taxon>Corynebacterium</taxon>
    </lineage>
</organism>
<reference evidence="2 3" key="1">
    <citation type="submission" date="2016-05" db="EMBL/GenBank/DDBJ databases">
        <title>Complete genome sequence of Corynebacterium crudilactis, a new Corynebacterium species isolated from raw cow's milk.</title>
        <authorList>
            <person name="Christian R."/>
            <person name="Zimmermann J."/>
            <person name="Lipski A."/>
            <person name="Kalinowski J."/>
        </authorList>
    </citation>
    <scope>NUCLEOTIDE SEQUENCE [LARGE SCALE GENOMIC DNA]</scope>
    <source>
        <strain evidence="2 3">JZ16</strain>
    </source>
</reference>
<dbReference type="InterPro" id="IPR041183">
    <property type="entry name" value="Cyclophilin-like"/>
</dbReference>
<protein>
    <recommendedName>
        <fullName evidence="1">Cyclophilin-like domain-containing protein</fullName>
    </recommendedName>
</protein>
<dbReference type="STRING" id="1652495.ccrud_09045"/>
<evidence type="ECO:0000313" key="3">
    <source>
        <dbReference type="Proteomes" id="UP000076929"/>
    </source>
</evidence>
<evidence type="ECO:0000313" key="2">
    <source>
        <dbReference type="EMBL" id="ANE05359.1"/>
    </source>
</evidence>
<gene>
    <name evidence="2" type="ORF">ccrud_09045</name>
</gene>
<dbReference type="Pfam" id="PF18050">
    <property type="entry name" value="Cyclophil_like2"/>
    <property type="match status" value="1"/>
</dbReference>
<sequence>MQIRVDNQILHATLRNNPAANALLAQLPLTLEFADYGGQEVTAVLPHPIRMDGMPAADTARTGDLTYYAPDGVIVMNYTNVGRWNGIAQLGRIEGDLSTINSRSEPFTVTIERVG</sequence>
<feature type="domain" description="Cyclophilin-like" evidence="1">
    <location>
        <begin position="3"/>
        <end position="112"/>
    </location>
</feature>
<accession>A0A172QXC0</accession>
<evidence type="ECO:0000259" key="1">
    <source>
        <dbReference type="Pfam" id="PF18050"/>
    </source>
</evidence>
<keyword evidence="3" id="KW-1185">Reference proteome</keyword>
<proteinExistence type="predicted"/>
<dbReference type="InterPro" id="IPR029000">
    <property type="entry name" value="Cyclophilin-like_dom_sf"/>
</dbReference>
<dbReference type="Proteomes" id="UP000076929">
    <property type="component" value="Chromosome"/>
</dbReference>